<protein>
    <recommendedName>
        <fullName evidence="7">Lipoprotein</fullName>
    </recommendedName>
</protein>
<dbReference type="EMBL" id="CP054139">
    <property type="protein sequence ID" value="QKJ28396.1"/>
    <property type="molecule type" value="Genomic_DNA"/>
</dbReference>
<keyword evidence="2" id="KW-0732">Signal</keyword>
<dbReference type="AlphaFoldDB" id="A0A7D4UD93"/>
<accession>A0A7D4UD93</accession>
<evidence type="ECO:0000256" key="2">
    <source>
        <dbReference type="SAM" id="SignalP"/>
    </source>
</evidence>
<keyword evidence="6" id="KW-1185">Reference proteome</keyword>
<dbReference type="PROSITE" id="PS51257">
    <property type="entry name" value="PROKAR_LIPOPROTEIN"/>
    <property type="match status" value="1"/>
</dbReference>
<evidence type="ECO:0000313" key="5">
    <source>
        <dbReference type="EMBL" id="QKJ30351.1"/>
    </source>
</evidence>
<evidence type="ECO:0000256" key="1">
    <source>
        <dbReference type="SAM" id="MobiDB-lite"/>
    </source>
</evidence>
<dbReference type="EMBL" id="CP054139">
    <property type="protein sequence ID" value="QKJ30319.1"/>
    <property type="molecule type" value="Genomic_DNA"/>
</dbReference>
<dbReference type="Proteomes" id="UP000505355">
    <property type="component" value="Chromosome"/>
</dbReference>
<organism evidence="4 6">
    <name type="scientific">Mucilaginibacter mali</name>
    <dbReference type="NCBI Taxonomy" id="2740462"/>
    <lineage>
        <taxon>Bacteria</taxon>
        <taxon>Pseudomonadati</taxon>
        <taxon>Bacteroidota</taxon>
        <taxon>Sphingobacteriia</taxon>
        <taxon>Sphingobacteriales</taxon>
        <taxon>Sphingobacteriaceae</taxon>
        <taxon>Mucilaginibacter</taxon>
    </lineage>
</organism>
<evidence type="ECO:0000313" key="4">
    <source>
        <dbReference type="EMBL" id="QKJ30319.1"/>
    </source>
</evidence>
<sequence length="223" mass="24928">MNKRLLILLLIATATWTSCNSSSTKSSSDSLNNTGDTSKAVADAKQKAIDAQMAKGNRSDSEEETPSQSDEKNRILKSYDDVKTIDTMLVNGNDSLNFHLKYYCLKNTNLLVPKSYDIDKSAPKDFLTHEFASDVLLVNKRDTVLKKQFRASDFAPYFKDEFGGNLKKYGTILMPNLSRRNKDKSQIVLVYSLAIPTTDIGKGVFLIISKNGDYKVVENYNGQ</sequence>
<evidence type="ECO:0000313" key="3">
    <source>
        <dbReference type="EMBL" id="QKJ28396.1"/>
    </source>
</evidence>
<feature type="signal peptide" evidence="2">
    <location>
        <begin position="1"/>
        <end position="20"/>
    </location>
</feature>
<feature type="chain" id="PRO_5036201271" description="Lipoprotein" evidence="2">
    <location>
        <begin position="21"/>
        <end position="223"/>
    </location>
</feature>
<dbReference type="EMBL" id="CP054139">
    <property type="protein sequence ID" value="QKJ30351.1"/>
    <property type="molecule type" value="Genomic_DNA"/>
</dbReference>
<feature type="compositionally biased region" description="Low complexity" evidence="1">
    <location>
        <begin position="19"/>
        <end position="34"/>
    </location>
</feature>
<dbReference type="KEGG" id="mmab:HQ865_01010"/>
<name>A0A7D4UD93_9SPHI</name>
<dbReference type="KEGG" id="mmab:HQ865_11290"/>
<proteinExistence type="predicted"/>
<dbReference type="KEGG" id="mmab:HQ865_11470"/>
<reference evidence="4 6" key="1">
    <citation type="submission" date="2020-05" db="EMBL/GenBank/DDBJ databases">
        <title>Mucilaginibacter mali sp. nov.</title>
        <authorList>
            <person name="Kim H.S."/>
            <person name="Lee K.C."/>
            <person name="Suh M.K."/>
            <person name="Kim J.-S."/>
            <person name="Han K.-I."/>
            <person name="Eom M.K."/>
            <person name="Shin Y.K."/>
            <person name="Lee J.-S."/>
        </authorList>
    </citation>
    <scope>NUCLEOTIDE SEQUENCE [LARGE SCALE GENOMIC DNA]</scope>
    <source>
        <strain evidence="4 6">G2-14</strain>
    </source>
</reference>
<evidence type="ECO:0008006" key="7">
    <source>
        <dbReference type="Google" id="ProtNLM"/>
    </source>
</evidence>
<dbReference type="RefSeq" id="WP_173413098.1">
    <property type="nucleotide sequence ID" value="NZ_CP054139.1"/>
</dbReference>
<evidence type="ECO:0000313" key="6">
    <source>
        <dbReference type="Proteomes" id="UP000505355"/>
    </source>
</evidence>
<gene>
    <name evidence="3" type="ORF">HQ865_01010</name>
    <name evidence="4" type="ORF">HQ865_11290</name>
    <name evidence="5" type="ORF">HQ865_11470</name>
</gene>
<feature type="region of interest" description="Disordered" evidence="1">
    <location>
        <begin position="19"/>
        <end position="73"/>
    </location>
</feature>